<evidence type="ECO:0000256" key="1">
    <source>
        <dbReference type="SAM" id="MobiDB-lite"/>
    </source>
</evidence>
<comment type="caution">
    <text evidence="2">The sequence shown here is derived from an EMBL/GenBank/DDBJ whole genome shotgun (WGS) entry which is preliminary data.</text>
</comment>
<proteinExistence type="predicted"/>
<evidence type="ECO:0008006" key="4">
    <source>
        <dbReference type="Google" id="ProtNLM"/>
    </source>
</evidence>
<feature type="region of interest" description="Disordered" evidence="1">
    <location>
        <begin position="197"/>
        <end position="216"/>
    </location>
</feature>
<accession>A0AAI9CUU7</accession>
<name>A0AAI9CUU7_9VIBR</name>
<dbReference type="Proteomes" id="UP001253463">
    <property type="component" value="Unassembled WGS sequence"/>
</dbReference>
<reference evidence="2" key="1">
    <citation type="submission" date="2023-10" db="EMBL/GenBank/DDBJ databases">
        <authorList>
            <consortium name="PulseNet: The National Subtyping Network for Foodborne Disease Surveillance"/>
        </authorList>
    </citation>
    <scope>NUCLEOTIDE SEQUENCE</scope>
    <source>
        <strain evidence="2">PNUSAV004886</strain>
    </source>
</reference>
<gene>
    <name evidence="2" type="ORF">RZY48_002233</name>
</gene>
<evidence type="ECO:0000313" key="2">
    <source>
        <dbReference type="EMBL" id="ELN6932834.1"/>
    </source>
</evidence>
<dbReference type="AlphaFoldDB" id="A0AAI9CUU7"/>
<sequence length="435" mass="46887">MKTARTRGLATLLVTALLLIVVLLVTLGASKTLLYQIKRAQNEVKARQDFWQAEGGLECAFSKIKEGVIVLTNATHHVVNGCNSAVVISKKNDNEYLVTSTKGYAQLNKMILTFGLGLGATIKTSAAVELTGSMHFVPLATGDIDSSICTSIISGGTVSYIPSPTGKDEHFLTVDSSHSSHASGALGAPSFTCKPTHKSNLYDPSRSPTYAGSGSKKGQDILENVANISVFQDLFSKPLNESNMKALKAEIQSDPEGLVIDSNTVSYTPGGWVYACDNKIEAAYKQGKRRFWIEGSCAISGSVFGSSTQSVNDSSQLLIINGVLYTKSMGYFDGLIYQYVPPSLNVKTVWADLFTSSANIGVSPTSFQRHDVDSGVLDNFTFLLDGSMKLDGGIGMDTQGRTIRLNGSLIPSYNREKTQKYLSVLEWQKGSWHGQ</sequence>
<organism evidence="2 3">
    <name type="scientific">Vibrio navarrensis</name>
    <dbReference type="NCBI Taxonomy" id="29495"/>
    <lineage>
        <taxon>Bacteria</taxon>
        <taxon>Pseudomonadati</taxon>
        <taxon>Pseudomonadota</taxon>
        <taxon>Gammaproteobacteria</taxon>
        <taxon>Vibrionales</taxon>
        <taxon>Vibrionaceae</taxon>
        <taxon>Vibrio</taxon>
    </lineage>
</organism>
<protein>
    <recommendedName>
        <fullName evidence="4">Type 4 fimbrial biogenesis protein PilX N-terminal domain-containing protein</fullName>
    </recommendedName>
</protein>
<dbReference type="EMBL" id="ABNSCA010000005">
    <property type="protein sequence ID" value="ELN6932834.1"/>
    <property type="molecule type" value="Genomic_DNA"/>
</dbReference>
<evidence type="ECO:0000313" key="3">
    <source>
        <dbReference type="Proteomes" id="UP001253463"/>
    </source>
</evidence>